<reference evidence="2" key="1">
    <citation type="journal article" date="2022" name="Mol. Ecol. Resour.">
        <title>The genomes of chicory, endive, great burdock and yacon provide insights into Asteraceae palaeo-polyploidization history and plant inulin production.</title>
        <authorList>
            <person name="Fan W."/>
            <person name="Wang S."/>
            <person name="Wang H."/>
            <person name="Wang A."/>
            <person name="Jiang F."/>
            <person name="Liu H."/>
            <person name="Zhao H."/>
            <person name="Xu D."/>
            <person name="Zhang Y."/>
        </authorList>
    </citation>
    <scope>NUCLEOTIDE SEQUENCE [LARGE SCALE GENOMIC DNA]</scope>
    <source>
        <strain evidence="2">cv. Yunnan</strain>
    </source>
</reference>
<keyword evidence="2" id="KW-1185">Reference proteome</keyword>
<evidence type="ECO:0000313" key="2">
    <source>
        <dbReference type="Proteomes" id="UP001056120"/>
    </source>
</evidence>
<sequence length="1596" mass="180011">MASTSVSSVEKMFKYDVFLSFRGEDTRKNFVDHLYHALHRRGITTFKDDERIKKGERISEQLIRSIEDSRFHIIVFSKNYASSSWCLDELVKIMECHKTTEQTAYPVFYDVEPTHVRNQSGAVGEAFAKHVEKEGAGRWIDALKEATNLAGWELKTTFDGHEAKFIEKIMEEILPKLHFTNLSVDENLVGMKIRVKNVVSSLEAGSQDVCMIGIKGMGGGGKTTLARAVFDNISIMFESKSFVENVREGSKGFGLKELQKQVLQDVLNDKSIDVKSVDDGKNMMKKIMPGTKVLVVLDDVDDIDQLKALSGEPTWFKPGSRIIITTRDKQVLVAHGVHRSNIHDVNLLSNEEAICLFSRYAFKREIPIQGYEELSRKVVYYAAGLPLTITVLGSFLCGRAVHEWEDALGRLKTIPEDQTLKRLELSYNGLENDHKEIFLDVACILRGETKDYAVRILESCGFNAQIGLSVLEQKSLITISHTHHLHLHDLIAEMGWNIVRRLHPDEPSKHNRLWIKEEIEDILVNELGTEATRCLKLNNTYLEPIIIMKGLRKMKELRYLYVGIVLSEIWKSDEVSQYLPDALRSLYWPRYPFCCLPVTFRANKLVNLEIGWSSISQLWEGGERKVLNKLRFLDLKGSQLRTFDLGITPNLETLDLSNCSDFVELNISYGCPKLKFLNVRHSNLSYLNLGLTPHLEKLNLGGCNDFVELHMPVECSNLKFLNLSASKVRNLNLGMTPHLETLDLEGCNDFVELNMSDGCLKLKFLNVRHSKLSFLNLGLTPHLENLNLGGCNDFVELHMPVECSYLKFLNVSGSKVSNLNLGMTPHLETLDLEGCNDFVELNMSDGCPKLKFLNVRHSKLSNFNLGLTPHLEKLNLGGCNDFVELHMPVECSNLEFLNLSGSKVSDLNLGMTPLLETLDLEGCNNFVDLHVPVECLKLKFLTLSGSKLTNFNLGMTPHLYTLDLEGCIDFVELHVPVECPNLEMLDLSGSKVSNFNLGLTPNLKMLVLGGNEFEELHMPVDCPNLDFLGLVGPNISNFNLGMTPYLRTLDLRGCNNLVELHMPFEFPELKFLYLEGSKVTNLNLGMTPYLEELDLEGCNDFVELHMPVECSALDLLNLSGSKVRNLNLGMTPYIETLDLGGCNEFLELYMSVQCSKLKFLNLSGSKVRNLNLGMTPYLETLDLGGCNQFLELHMPVECPDLEFLNLSGSKVRNLNLGMTPHLNILYLKGCNDFVELHMPVALQNLKFLNLSGSKVSNLNLGLTPSLEILDLNHCYYLQEIQAPVGCLKNMVFLNLSGCSRFQYFMVDKRNESPGLDSVATLELTAQSLDICPLHPNNNLPKFQFKCFYDEPLPSLSGNLEKLISFGLCACTNLESFSTSICGLQHLRVLKIEGSIPEAPKNLWQLENLEKLSLWMKEIKHLPDSICMLKHLKYLSLKSCLLLEQLPMDLGRLEFLEELRLKDCISLRDIPNSICNMKFLKFLSLPNCIRVEKLPEELGHLECLKGLRIDGTGITHLPESMFRLKVVQRCPRISQKPIGADSQTGIKLSTVGHKSTMFFQAIDVEAQVLVHVEAIDQVISSSALSSFSPDGSEFWYF</sequence>
<protein>
    <submittedName>
        <fullName evidence="1">Uncharacterized protein</fullName>
    </submittedName>
</protein>
<dbReference type="Proteomes" id="UP001056120">
    <property type="component" value="Linkage Group LG01"/>
</dbReference>
<name>A0ACB9K4P4_9ASTR</name>
<proteinExistence type="predicted"/>
<accession>A0ACB9K4P4</accession>
<reference evidence="1 2" key="2">
    <citation type="journal article" date="2022" name="Mol. Ecol. Resour.">
        <title>The genomes of chicory, endive, great burdock and yacon provide insights into Asteraceae paleo-polyploidization history and plant inulin production.</title>
        <authorList>
            <person name="Fan W."/>
            <person name="Wang S."/>
            <person name="Wang H."/>
            <person name="Wang A."/>
            <person name="Jiang F."/>
            <person name="Liu H."/>
            <person name="Zhao H."/>
            <person name="Xu D."/>
            <person name="Zhang Y."/>
        </authorList>
    </citation>
    <scope>NUCLEOTIDE SEQUENCE [LARGE SCALE GENOMIC DNA]</scope>
    <source>
        <strain evidence="2">cv. Yunnan</strain>
        <tissue evidence="1">Leaves</tissue>
    </source>
</reference>
<comment type="caution">
    <text evidence="1">The sequence shown here is derived from an EMBL/GenBank/DDBJ whole genome shotgun (WGS) entry which is preliminary data.</text>
</comment>
<organism evidence="1 2">
    <name type="scientific">Smallanthus sonchifolius</name>
    <dbReference type="NCBI Taxonomy" id="185202"/>
    <lineage>
        <taxon>Eukaryota</taxon>
        <taxon>Viridiplantae</taxon>
        <taxon>Streptophyta</taxon>
        <taxon>Embryophyta</taxon>
        <taxon>Tracheophyta</taxon>
        <taxon>Spermatophyta</taxon>
        <taxon>Magnoliopsida</taxon>
        <taxon>eudicotyledons</taxon>
        <taxon>Gunneridae</taxon>
        <taxon>Pentapetalae</taxon>
        <taxon>asterids</taxon>
        <taxon>campanulids</taxon>
        <taxon>Asterales</taxon>
        <taxon>Asteraceae</taxon>
        <taxon>Asteroideae</taxon>
        <taxon>Heliantheae alliance</taxon>
        <taxon>Millerieae</taxon>
        <taxon>Smallanthus</taxon>
    </lineage>
</organism>
<gene>
    <name evidence="1" type="ORF">L1987_01313</name>
</gene>
<evidence type="ECO:0000313" key="1">
    <source>
        <dbReference type="EMBL" id="KAI3827241.1"/>
    </source>
</evidence>
<dbReference type="EMBL" id="CM042018">
    <property type="protein sequence ID" value="KAI3827241.1"/>
    <property type="molecule type" value="Genomic_DNA"/>
</dbReference>